<gene>
    <name evidence="3" type="ORF">THII_2347</name>
</gene>
<dbReference type="Proteomes" id="UP000031623">
    <property type="component" value="Chromosome"/>
</dbReference>
<keyword evidence="2" id="KW-1133">Transmembrane helix</keyword>
<feature type="transmembrane region" description="Helical" evidence="2">
    <location>
        <begin position="6"/>
        <end position="32"/>
    </location>
</feature>
<keyword evidence="2" id="KW-0812">Transmembrane</keyword>
<organism evidence="3 4">
    <name type="scientific">Thioploca ingrica</name>
    <dbReference type="NCBI Taxonomy" id="40754"/>
    <lineage>
        <taxon>Bacteria</taxon>
        <taxon>Pseudomonadati</taxon>
        <taxon>Pseudomonadota</taxon>
        <taxon>Gammaproteobacteria</taxon>
        <taxon>Thiotrichales</taxon>
        <taxon>Thiotrichaceae</taxon>
        <taxon>Thioploca</taxon>
    </lineage>
</organism>
<proteinExistence type="predicted"/>
<name>A0A090AHB3_9GAMM</name>
<dbReference type="EMBL" id="AP014633">
    <property type="protein sequence ID" value="BAP56644.1"/>
    <property type="molecule type" value="Genomic_DNA"/>
</dbReference>
<evidence type="ECO:0000313" key="3">
    <source>
        <dbReference type="EMBL" id="BAP56644.1"/>
    </source>
</evidence>
<protein>
    <submittedName>
        <fullName evidence="3">Uncharacterized protein</fullName>
    </submittedName>
</protein>
<reference evidence="3" key="1">
    <citation type="journal article" date="2014" name="ISME J.">
        <title>Ecophysiology of Thioploca ingrica as revealed by the complete genome sequence supplemented with proteomic evidence.</title>
        <authorList>
            <person name="Kojima H."/>
            <person name="Ogura Y."/>
            <person name="Yamamoto N."/>
            <person name="Togashi T."/>
            <person name="Mori H."/>
            <person name="Watanabe T."/>
            <person name="Nemoto F."/>
            <person name="Kurokawa K."/>
            <person name="Hayashi T."/>
            <person name="Fukui M."/>
        </authorList>
    </citation>
    <scope>NUCLEOTIDE SEQUENCE [LARGE SCALE GENOMIC DNA]</scope>
</reference>
<keyword evidence="4" id="KW-1185">Reference proteome</keyword>
<evidence type="ECO:0000313" key="4">
    <source>
        <dbReference type="Proteomes" id="UP000031623"/>
    </source>
</evidence>
<feature type="coiled-coil region" evidence="1">
    <location>
        <begin position="40"/>
        <end position="102"/>
    </location>
</feature>
<dbReference type="HOGENOM" id="CLU_1184598_0_0_6"/>
<keyword evidence="1" id="KW-0175">Coiled coil</keyword>
<evidence type="ECO:0000256" key="1">
    <source>
        <dbReference type="SAM" id="Coils"/>
    </source>
</evidence>
<keyword evidence="2" id="KW-0472">Membrane</keyword>
<evidence type="ECO:0000256" key="2">
    <source>
        <dbReference type="SAM" id="Phobius"/>
    </source>
</evidence>
<dbReference type="STRING" id="40754.THII_2347"/>
<sequence>MNENNQLTQIVTAISFTIAAILLTLIFSYSYLLSQIVAEKKQLTEEFITMRNQLGEEQENRQKLAENNQQLKTQLAKKEEEIERFQIQLQETEKRRLECQELIGDEEGENQTPACQVVNKEVSSEFIHQAAQNLLSAKTTDRFKGFSILMNHIEYLNDQLQREITEFYLEKMDKKNEDGVYYATFILSRLKPSILREYETRIREWYHPISQNSGWQRTLYRYCQLEKRINDYSE</sequence>
<accession>A0A090AHB3</accession>
<dbReference type="KEGG" id="tig:THII_2347"/>
<dbReference type="AlphaFoldDB" id="A0A090AHB3"/>